<evidence type="ECO:0000313" key="9">
    <source>
        <dbReference type="EMBL" id="RZF61917.1"/>
    </source>
</evidence>
<dbReference type="InterPro" id="IPR013785">
    <property type="entry name" value="Aldolase_TIM"/>
</dbReference>
<dbReference type="EC" id="4.1.1.23" evidence="7"/>
<evidence type="ECO:0000256" key="1">
    <source>
        <dbReference type="ARBA" id="ARBA00004861"/>
    </source>
</evidence>
<dbReference type="GO" id="GO:0044205">
    <property type="term" value="P:'de novo' UMP biosynthetic process"/>
    <property type="evidence" value="ECO:0007669"/>
    <property type="project" value="UniProtKB-UniPathway"/>
</dbReference>
<comment type="caution">
    <text evidence="9">The sequence shown here is derived from an EMBL/GenBank/DDBJ whole genome shotgun (WGS) entry which is preliminary data.</text>
</comment>
<dbReference type="PANTHER" id="PTHR43375:SF1">
    <property type="entry name" value="OROTIDINE 5'-PHOSPHATE DECARBOXYLASE"/>
    <property type="match status" value="1"/>
</dbReference>
<dbReference type="PANTHER" id="PTHR43375">
    <property type="entry name" value="OROTIDINE 5'-PHOSPHATE DECARBOXYLASE"/>
    <property type="match status" value="1"/>
</dbReference>
<dbReference type="SUPFAM" id="SSF51366">
    <property type="entry name" value="Ribulose-phoshate binding barrel"/>
    <property type="match status" value="1"/>
</dbReference>
<comment type="pathway">
    <text evidence="1">Pyrimidine metabolism; UMP biosynthesis via de novo pathway; UMP from orotate: step 2/2.</text>
</comment>
<evidence type="ECO:0000256" key="2">
    <source>
        <dbReference type="ARBA" id="ARBA00008847"/>
    </source>
</evidence>
<comment type="catalytic activity">
    <reaction evidence="6">
        <text>orotidine 5'-phosphate + H(+) = UMP + CO2</text>
        <dbReference type="Rhea" id="RHEA:11596"/>
        <dbReference type="ChEBI" id="CHEBI:15378"/>
        <dbReference type="ChEBI" id="CHEBI:16526"/>
        <dbReference type="ChEBI" id="CHEBI:57538"/>
        <dbReference type="ChEBI" id="CHEBI:57865"/>
        <dbReference type="EC" id="4.1.1.23"/>
    </reaction>
</comment>
<dbReference type="GO" id="GO:0006207">
    <property type="term" value="P:'de novo' pyrimidine nucleobase biosynthetic process"/>
    <property type="evidence" value="ECO:0007669"/>
    <property type="project" value="InterPro"/>
</dbReference>
<keyword evidence="10" id="KW-1185">Reference proteome</keyword>
<protein>
    <recommendedName>
        <fullName evidence="7">Orotidine-5'-phosphate decarboxylase</fullName>
        <ecNumber evidence="7">4.1.1.23</ecNumber>
    </recommendedName>
</protein>
<evidence type="ECO:0000259" key="8">
    <source>
        <dbReference type="SMART" id="SM00934"/>
    </source>
</evidence>
<dbReference type="Pfam" id="PF00215">
    <property type="entry name" value="OMPdecase"/>
    <property type="match status" value="1"/>
</dbReference>
<comment type="similarity">
    <text evidence="2">Belongs to the OMP decarboxylase family. Type 2 subfamily.</text>
</comment>
<gene>
    <name evidence="9" type="primary">pyrF</name>
    <name evidence="9" type="ORF">EWE74_03605</name>
</gene>
<dbReference type="AlphaFoldDB" id="A0A4Q6XYM6"/>
<evidence type="ECO:0000256" key="6">
    <source>
        <dbReference type="ARBA" id="ARBA00049157"/>
    </source>
</evidence>
<sequence length="280" mass="30849">MTKAALVQQIKIKKSFLCVGLDTDITKIPTHLLDDEDPIFSFNKAIIEATEDLCVAYKPNIAFYECYGVKGWQSLQKTWEILPKNCLSIADAKRGDIGNTSTRYAKAFFDQDTSGLGFDAITIAPYMGHDSIIPFLDIPDKWSIVLALTSNLGSKDFQNVTNASGVELFEVVLDKVKEWGTPENTMFVVGATRGEGFLKVREHVPDHFLLVPGVGAQGGSLQEVCKYGMNKACGLLVNSTRGIIYASNGKDFAERAREEASKLQKEMQVELERAGIILAQ</sequence>
<feature type="domain" description="Orotidine 5'-phosphate decarboxylase" evidence="8">
    <location>
        <begin position="16"/>
        <end position="256"/>
    </location>
</feature>
<dbReference type="EMBL" id="SGIT01000001">
    <property type="protein sequence ID" value="RZF61917.1"/>
    <property type="molecule type" value="Genomic_DNA"/>
</dbReference>
<keyword evidence="3" id="KW-0210">Decarboxylase</keyword>
<dbReference type="UniPathway" id="UPA00070">
    <property type="reaction ID" value="UER00120"/>
</dbReference>
<reference evidence="9 10" key="1">
    <citation type="submission" date="2019-02" db="EMBL/GenBank/DDBJ databases">
        <authorList>
            <person name="Li Y."/>
        </authorList>
    </citation>
    <scope>NUCLEOTIDE SEQUENCE [LARGE SCALE GENOMIC DNA]</scope>
    <source>
        <strain evidence="9 10">30C10-4-7</strain>
    </source>
</reference>
<proteinExistence type="inferred from homology"/>
<dbReference type="SMART" id="SM00934">
    <property type="entry name" value="OMPdecase"/>
    <property type="match status" value="1"/>
</dbReference>
<evidence type="ECO:0000256" key="5">
    <source>
        <dbReference type="ARBA" id="ARBA00023239"/>
    </source>
</evidence>
<dbReference type="InterPro" id="IPR001754">
    <property type="entry name" value="OMPdeCOase_dom"/>
</dbReference>
<dbReference type="Proteomes" id="UP000292855">
    <property type="component" value="Unassembled WGS sequence"/>
</dbReference>
<dbReference type="CDD" id="cd04725">
    <property type="entry name" value="OMP_decarboxylase_like"/>
    <property type="match status" value="1"/>
</dbReference>
<name>A0A4Q6XYM6_9SPHI</name>
<dbReference type="RefSeq" id="WP_130140147.1">
    <property type="nucleotide sequence ID" value="NZ_SGIT01000001.1"/>
</dbReference>
<dbReference type="InterPro" id="IPR011060">
    <property type="entry name" value="RibuloseP-bd_barrel"/>
</dbReference>
<dbReference type="NCBIfam" id="TIGR02127">
    <property type="entry name" value="pyrF_sub2"/>
    <property type="match status" value="1"/>
</dbReference>
<evidence type="ECO:0000313" key="10">
    <source>
        <dbReference type="Proteomes" id="UP000292855"/>
    </source>
</evidence>
<evidence type="ECO:0000256" key="4">
    <source>
        <dbReference type="ARBA" id="ARBA00022975"/>
    </source>
</evidence>
<dbReference type="InterPro" id="IPR011995">
    <property type="entry name" value="OMPdecase_type-2"/>
</dbReference>
<keyword evidence="4" id="KW-0665">Pyrimidine biosynthesis</keyword>
<evidence type="ECO:0000256" key="7">
    <source>
        <dbReference type="NCBIfam" id="TIGR02127"/>
    </source>
</evidence>
<organism evidence="9 10">
    <name type="scientific">Sphingobacterium corticibacterium</name>
    <dbReference type="NCBI Taxonomy" id="2484746"/>
    <lineage>
        <taxon>Bacteria</taxon>
        <taxon>Pseudomonadati</taxon>
        <taxon>Bacteroidota</taxon>
        <taxon>Sphingobacteriia</taxon>
        <taxon>Sphingobacteriales</taxon>
        <taxon>Sphingobacteriaceae</taxon>
        <taxon>Sphingobacterium</taxon>
    </lineage>
</organism>
<evidence type="ECO:0000256" key="3">
    <source>
        <dbReference type="ARBA" id="ARBA00022793"/>
    </source>
</evidence>
<keyword evidence="5 9" id="KW-0456">Lyase</keyword>
<dbReference type="GO" id="GO:0004590">
    <property type="term" value="F:orotidine-5'-phosphate decarboxylase activity"/>
    <property type="evidence" value="ECO:0007669"/>
    <property type="project" value="UniProtKB-UniRule"/>
</dbReference>
<accession>A0A4Q6XYM6</accession>
<dbReference type="Gene3D" id="3.20.20.70">
    <property type="entry name" value="Aldolase class I"/>
    <property type="match status" value="1"/>
</dbReference>
<dbReference type="OrthoDB" id="9808470at2"/>